<evidence type="ECO:0000313" key="2">
    <source>
        <dbReference type="Proteomes" id="UP000887013"/>
    </source>
</evidence>
<proteinExistence type="predicted"/>
<organism evidence="1 2">
    <name type="scientific">Nephila pilipes</name>
    <name type="common">Giant wood spider</name>
    <name type="synonym">Nephila maculata</name>
    <dbReference type="NCBI Taxonomy" id="299642"/>
    <lineage>
        <taxon>Eukaryota</taxon>
        <taxon>Metazoa</taxon>
        <taxon>Ecdysozoa</taxon>
        <taxon>Arthropoda</taxon>
        <taxon>Chelicerata</taxon>
        <taxon>Arachnida</taxon>
        <taxon>Araneae</taxon>
        <taxon>Araneomorphae</taxon>
        <taxon>Entelegynae</taxon>
        <taxon>Araneoidea</taxon>
        <taxon>Nephilidae</taxon>
        <taxon>Nephila</taxon>
    </lineage>
</organism>
<gene>
    <name evidence="1" type="primary">X975_19634</name>
    <name evidence="1" type="ORF">NPIL_411001</name>
</gene>
<dbReference type="Pfam" id="PF03564">
    <property type="entry name" value="DUF1759"/>
    <property type="match status" value="1"/>
</dbReference>
<dbReference type="Proteomes" id="UP000887013">
    <property type="component" value="Unassembled WGS sequence"/>
</dbReference>
<dbReference type="EMBL" id="BMAW01045360">
    <property type="protein sequence ID" value="GFS49352.1"/>
    <property type="molecule type" value="Genomic_DNA"/>
</dbReference>
<protein>
    <submittedName>
        <fullName evidence="1">Uncharacterized protein</fullName>
    </submittedName>
</protein>
<evidence type="ECO:0000313" key="1">
    <source>
        <dbReference type="EMBL" id="GFS49352.1"/>
    </source>
</evidence>
<dbReference type="AlphaFoldDB" id="A0A8X6IKU1"/>
<comment type="caution">
    <text evidence="1">The sequence shown here is derived from an EMBL/GenBank/DDBJ whole genome shotgun (WGS) entry which is preliminary data.</text>
</comment>
<dbReference type="InterPro" id="IPR005312">
    <property type="entry name" value="DUF1759"/>
</dbReference>
<keyword evidence="2" id="KW-1185">Reference proteome</keyword>
<dbReference type="OrthoDB" id="6430657at2759"/>
<sequence length="121" mass="13668">MNAISGFSLTEKNYVAAITFLKQRLGNQDMLFHAHLNNLLNISPIKNISDIHGLRNLYDNCETQIRSLEALGATENTYSCLLCQILLKLFPCELTLEFTRIQGNDKKIGCSESHKLPAERN</sequence>
<name>A0A8X6IKU1_NEPPI</name>
<accession>A0A8X6IKU1</accession>
<reference evidence="1" key="1">
    <citation type="submission" date="2020-08" db="EMBL/GenBank/DDBJ databases">
        <title>Multicomponent nature underlies the extraordinary mechanical properties of spider dragline silk.</title>
        <authorList>
            <person name="Kono N."/>
            <person name="Nakamura H."/>
            <person name="Mori M."/>
            <person name="Yoshida Y."/>
            <person name="Ohtoshi R."/>
            <person name="Malay A.D."/>
            <person name="Moran D.A.P."/>
            <person name="Tomita M."/>
            <person name="Numata K."/>
            <person name="Arakawa K."/>
        </authorList>
    </citation>
    <scope>NUCLEOTIDE SEQUENCE</scope>
</reference>